<keyword evidence="3" id="KW-1185">Reference proteome</keyword>
<dbReference type="GO" id="GO:0006508">
    <property type="term" value="P:proteolysis"/>
    <property type="evidence" value="ECO:0007669"/>
    <property type="project" value="InterPro"/>
</dbReference>
<dbReference type="Proteomes" id="UP000320801">
    <property type="component" value="Unassembled WGS sequence"/>
</dbReference>
<evidence type="ECO:0000313" key="3">
    <source>
        <dbReference type="Proteomes" id="UP000320801"/>
    </source>
</evidence>
<proteinExistence type="predicted"/>
<evidence type="ECO:0000259" key="1">
    <source>
        <dbReference type="Pfam" id="PF03572"/>
    </source>
</evidence>
<accession>A0A507SID1</accession>
<sequence>MAKKYIRNLILPSTLIVGAFSLSSCSLFELELPSSNSTNVHPNLFFDGWKPSKNISNSYVVKPNKIRVFKHTLNGVNYVSLNEMVNKFKGFFDLRSVYSKIDSKDNTFELHTRNGLIIFDPIDEKVYFNSSAAFSFLKPQSNFNFTDYLKYTDSNAHSLKNKNEKISTFDLSKYDMELLLVDNELFLPLSLFNLMFASTSYYNFYYDGEQIVGADYEQSASRKNPILSSFYGKTKKVEKQSRINNFNHLAFLFDHYYGLAQRKYREKNAANFAEYTEKIGVKDKLLSTNPNEYLDGYDELVYKNLNELHSRINLYSYDAPTSLTEKHKGARGLSPKARDFASVHKLLEEQRSNISFDGRNYKDYLTHIETPDGKTARIIFDEFKSGTIDENNSNEAWRYDTYWLLDRAIKSLQQRDSGHKIKNIILDISLNGGGSTIALQKALGFLSNNKINLWTQDTLDKTYDEVKFKVDTNQDNRYNDDDGYGQYNWFVLTGINTFSAANLFAHIAKQDRLATIIGQKSGGGMFAVLPTVLPDGTNLDISGITAFSGKANKIVESQEDLPITEDGVDVDYELDYQDFYNDNLYELIDKINKEKAKDEGPSFSY</sequence>
<dbReference type="AlphaFoldDB" id="A0A507SID1"/>
<dbReference type="InterPro" id="IPR029045">
    <property type="entry name" value="ClpP/crotonase-like_dom_sf"/>
</dbReference>
<dbReference type="Pfam" id="PF03572">
    <property type="entry name" value="Peptidase_S41"/>
    <property type="match status" value="1"/>
</dbReference>
<dbReference type="EMBL" id="SMDN01000007">
    <property type="protein sequence ID" value="TQC51480.1"/>
    <property type="molecule type" value="Genomic_DNA"/>
</dbReference>
<dbReference type="Gene3D" id="3.90.226.10">
    <property type="entry name" value="2-enoyl-CoA Hydratase, Chain A, domain 1"/>
    <property type="match status" value="1"/>
</dbReference>
<reference evidence="2 3" key="1">
    <citation type="submission" date="2019-03" db="EMBL/GenBank/DDBJ databases">
        <title>Characterization of a novel Mycoplasma cynos real-time PCR assay.</title>
        <authorList>
            <person name="Tallmadge R.L."/>
            <person name="Mitchell P.K."/>
            <person name="Goodman L."/>
        </authorList>
    </citation>
    <scope>NUCLEOTIDE SEQUENCE [LARGE SCALE GENOMIC DNA]</scope>
    <source>
        <strain evidence="2 3">1642</strain>
    </source>
</reference>
<evidence type="ECO:0000313" key="2">
    <source>
        <dbReference type="EMBL" id="TQC51480.1"/>
    </source>
</evidence>
<dbReference type="PROSITE" id="PS51257">
    <property type="entry name" value="PROKAR_LIPOPROTEIN"/>
    <property type="match status" value="1"/>
</dbReference>
<organism evidence="2 3">
    <name type="scientific">Mycoplasmopsis mucosicanis</name>
    <dbReference type="NCBI Taxonomy" id="458208"/>
    <lineage>
        <taxon>Bacteria</taxon>
        <taxon>Bacillati</taxon>
        <taxon>Mycoplasmatota</taxon>
        <taxon>Mycoplasmoidales</taxon>
        <taxon>Metamycoplasmataceae</taxon>
        <taxon>Mycoplasmopsis</taxon>
    </lineage>
</organism>
<dbReference type="RefSeq" id="WP_141483973.1">
    <property type="nucleotide sequence ID" value="NZ_SMDN01000007.1"/>
</dbReference>
<dbReference type="SUPFAM" id="SSF52096">
    <property type="entry name" value="ClpP/crotonase"/>
    <property type="match status" value="1"/>
</dbReference>
<protein>
    <recommendedName>
        <fullName evidence="1">Tail specific protease domain-containing protein</fullName>
    </recommendedName>
</protein>
<dbReference type="InterPro" id="IPR005151">
    <property type="entry name" value="Tail-specific_protease"/>
</dbReference>
<feature type="domain" description="Tail specific protease" evidence="1">
    <location>
        <begin position="404"/>
        <end position="553"/>
    </location>
</feature>
<comment type="caution">
    <text evidence="2">The sequence shown here is derived from an EMBL/GenBank/DDBJ whole genome shotgun (WGS) entry which is preliminary data.</text>
</comment>
<dbReference type="OrthoDB" id="2040956at2"/>
<dbReference type="GO" id="GO:0008236">
    <property type="term" value="F:serine-type peptidase activity"/>
    <property type="evidence" value="ECO:0007669"/>
    <property type="project" value="InterPro"/>
</dbReference>
<name>A0A507SID1_9BACT</name>
<gene>
    <name evidence="2" type="ORF">E1I18_02220</name>
</gene>